<evidence type="ECO:0000259" key="1">
    <source>
        <dbReference type="Pfam" id="PF12146"/>
    </source>
</evidence>
<name>A0ABP7ZU07_9MICO</name>
<accession>A0ABP7ZU07</accession>
<gene>
    <name evidence="2" type="ORF">GCM10022287_08370</name>
</gene>
<dbReference type="Pfam" id="PF12146">
    <property type="entry name" value="Hydrolase_4"/>
    <property type="match status" value="1"/>
</dbReference>
<evidence type="ECO:0000313" key="2">
    <source>
        <dbReference type="EMBL" id="GAA4170456.1"/>
    </source>
</evidence>
<dbReference type="EMBL" id="BAABBW010000001">
    <property type="protein sequence ID" value="GAA4170456.1"/>
    <property type="molecule type" value="Genomic_DNA"/>
</dbReference>
<keyword evidence="2" id="KW-0378">Hydrolase</keyword>
<evidence type="ECO:0000313" key="3">
    <source>
        <dbReference type="Proteomes" id="UP001501079"/>
    </source>
</evidence>
<comment type="caution">
    <text evidence="2">The sequence shown here is derived from an EMBL/GenBank/DDBJ whole genome shotgun (WGS) entry which is preliminary data.</text>
</comment>
<dbReference type="InterPro" id="IPR051044">
    <property type="entry name" value="MAG_DAG_Lipase"/>
</dbReference>
<dbReference type="Gene3D" id="3.40.50.1820">
    <property type="entry name" value="alpha/beta hydrolase"/>
    <property type="match status" value="1"/>
</dbReference>
<feature type="domain" description="Serine aminopeptidase S33" evidence="1">
    <location>
        <begin position="28"/>
        <end position="268"/>
    </location>
</feature>
<dbReference type="SUPFAM" id="SSF53474">
    <property type="entry name" value="alpha/beta-Hydrolases"/>
    <property type="match status" value="1"/>
</dbReference>
<dbReference type="InterPro" id="IPR029058">
    <property type="entry name" value="AB_hydrolase_fold"/>
</dbReference>
<dbReference type="Proteomes" id="UP001501079">
    <property type="component" value="Unassembled WGS sequence"/>
</dbReference>
<sequence length="290" mass="31553">MAPTTSTFTDDYGVVVTYYEYPLPEGQTSKGVVQLAHGIGEHAGRYAHVAQALNDAGYVVFADDHRGHGQTGLTQWGGDVAQLGRLGPGGLRAAIEDLRQLGRLIRAKHPSLPVVLLGHSWGSLMAQRLINEHAADYDAVVLTGTAYRMLGSMRSGNLNARHRHLGTTGHEWLSRDVAVQTAFGEDPLNFAAETIAKFGVLDAMRLLGRPARNLERDVPLLIQIGSDDSLGGEKSVVKLANAYRTRSGLSDVTVHIYTDARHEVFNELNRDEVLADLVTWLDERFAPAPA</sequence>
<dbReference type="RefSeq" id="WP_344752016.1">
    <property type="nucleotide sequence ID" value="NZ_BAABBW010000001.1"/>
</dbReference>
<dbReference type="PANTHER" id="PTHR11614">
    <property type="entry name" value="PHOSPHOLIPASE-RELATED"/>
    <property type="match status" value="1"/>
</dbReference>
<organism evidence="2 3">
    <name type="scientific">Gryllotalpicola koreensis</name>
    <dbReference type="NCBI Taxonomy" id="993086"/>
    <lineage>
        <taxon>Bacteria</taxon>
        <taxon>Bacillati</taxon>
        <taxon>Actinomycetota</taxon>
        <taxon>Actinomycetes</taxon>
        <taxon>Micrococcales</taxon>
        <taxon>Microbacteriaceae</taxon>
        <taxon>Gryllotalpicola</taxon>
    </lineage>
</organism>
<protein>
    <submittedName>
        <fullName evidence="2">Alpha/beta hydrolase</fullName>
    </submittedName>
</protein>
<reference evidence="3" key="1">
    <citation type="journal article" date="2019" name="Int. J. Syst. Evol. Microbiol.">
        <title>The Global Catalogue of Microorganisms (GCM) 10K type strain sequencing project: providing services to taxonomists for standard genome sequencing and annotation.</title>
        <authorList>
            <consortium name="The Broad Institute Genomics Platform"/>
            <consortium name="The Broad Institute Genome Sequencing Center for Infectious Disease"/>
            <person name="Wu L."/>
            <person name="Ma J."/>
        </authorList>
    </citation>
    <scope>NUCLEOTIDE SEQUENCE [LARGE SCALE GENOMIC DNA]</scope>
    <source>
        <strain evidence="3">JCM 17591</strain>
    </source>
</reference>
<dbReference type="GO" id="GO:0016787">
    <property type="term" value="F:hydrolase activity"/>
    <property type="evidence" value="ECO:0007669"/>
    <property type="project" value="UniProtKB-KW"/>
</dbReference>
<proteinExistence type="predicted"/>
<dbReference type="InterPro" id="IPR022742">
    <property type="entry name" value="Hydrolase_4"/>
</dbReference>
<keyword evidence="3" id="KW-1185">Reference proteome</keyword>